<protein>
    <submittedName>
        <fullName evidence="1">Uncharacterized protein</fullName>
    </submittedName>
</protein>
<dbReference type="AlphaFoldDB" id="A0A6C0C3M9"/>
<organism evidence="1">
    <name type="scientific">viral metagenome</name>
    <dbReference type="NCBI Taxonomy" id="1070528"/>
    <lineage>
        <taxon>unclassified sequences</taxon>
        <taxon>metagenomes</taxon>
        <taxon>organismal metagenomes</taxon>
    </lineage>
</organism>
<evidence type="ECO:0000313" key="1">
    <source>
        <dbReference type="EMBL" id="QHS98701.1"/>
    </source>
</evidence>
<accession>A0A6C0C3M9</accession>
<sequence>MNFMEKSIILQQLQLESQRNREQMLMEQREIAKIKQQNEFLRGVHEDYKRYHGHIAESKTKYMRELEKISEYLKNQMEKSKLSETQMRQAKFEQEKILKDLDKVKMDIDNLVNTSEEIIN</sequence>
<name>A0A6C0C3M9_9ZZZZ</name>
<dbReference type="EMBL" id="MN739321">
    <property type="protein sequence ID" value="QHS98701.1"/>
    <property type="molecule type" value="Genomic_DNA"/>
</dbReference>
<proteinExistence type="predicted"/>
<reference evidence="1" key="1">
    <citation type="journal article" date="2020" name="Nature">
        <title>Giant virus diversity and host interactions through global metagenomics.</title>
        <authorList>
            <person name="Schulz F."/>
            <person name="Roux S."/>
            <person name="Paez-Espino D."/>
            <person name="Jungbluth S."/>
            <person name="Walsh D.A."/>
            <person name="Denef V.J."/>
            <person name="McMahon K.D."/>
            <person name="Konstantinidis K.T."/>
            <person name="Eloe-Fadrosh E.A."/>
            <person name="Kyrpides N.C."/>
            <person name="Woyke T."/>
        </authorList>
    </citation>
    <scope>NUCLEOTIDE SEQUENCE</scope>
    <source>
        <strain evidence="1">GVMAG-M-3300020185-18</strain>
    </source>
</reference>